<protein>
    <submittedName>
        <fullName evidence="2">ABC transporter</fullName>
    </submittedName>
</protein>
<feature type="transmembrane region" description="Helical" evidence="1">
    <location>
        <begin position="20"/>
        <end position="37"/>
    </location>
</feature>
<dbReference type="InterPro" id="IPR056926">
    <property type="entry name" value="FLQE3_permease"/>
</dbReference>
<feature type="transmembrane region" description="Helical" evidence="1">
    <location>
        <begin position="149"/>
        <end position="169"/>
    </location>
</feature>
<name>A0ABS6D319_9FIRM</name>
<feature type="transmembrane region" description="Helical" evidence="1">
    <location>
        <begin position="44"/>
        <end position="68"/>
    </location>
</feature>
<feature type="transmembrane region" description="Helical" evidence="1">
    <location>
        <begin position="88"/>
        <end position="111"/>
    </location>
</feature>
<accession>A0ABS6D319</accession>
<organism evidence="2 3">
    <name type="scientific">Faecalicatena faecalis</name>
    <dbReference type="NCBI Taxonomy" id="2726362"/>
    <lineage>
        <taxon>Bacteria</taxon>
        <taxon>Bacillati</taxon>
        <taxon>Bacillota</taxon>
        <taxon>Clostridia</taxon>
        <taxon>Lachnospirales</taxon>
        <taxon>Lachnospiraceae</taxon>
        <taxon>Faecalicatena</taxon>
    </lineage>
</organism>
<dbReference type="RefSeq" id="WP_216241004.1">
    <property type="nucleotide sequence ID" value="NZ_JABACJ020000007.1"/>
</dbReference>
<comment type="caution">
    <text evidence="2">The sequence shown here is derived from an EMBL/GenBank/DDBJ whole genome shotgun (WGS) entry which is preliminary data.</text>
</comment>
<feature type="transmembrane region" description="Helical" evidence="1">
    <location>
        <begin position="200"/>
        <end position="217"/>
    </location>
</feature>
<evidence type="ECO:0000313" key="3">
    <source>
        <dbReference type="Proteomes" id="UP000723714"/>
    </source>
</evidence>
<dbReference type="Pfam" id="PF24686">
    <property type="entry name" value="FLQE3_permease"/>
    <property type="match status" value="1"/>
</dbReference>
<feature type="transmembrane region" description="Helical" evidence="1">
    <location>
        <begin position="118"/>
        <end position="143"/>
    </location>
</feature>
<keyword evidence="1" id="KW-1133">Transmembrane helix</keyword>
<keyword evidence="1" id="KW-0812">Transmembrane</keyword>
<sequence length="233" mass="26538">MRFLNTLKNDIHFQMKYGFYYLYFFFSILYIAVLFFMPAEYQKITASLIILTDPAMLGIFFIGGIWLLEKGEGLHRFWCISPLTPMEYILSKSISLAALSTISADLIVLTAMRVRVHFAFLSLGILVGAVVFNLIGLMVASYARSVNHYMIIVVLPSVLLTIPPVLTAFGMTHPLLELFPGTALWHLIAFSIGIEHKANWWMWLNLFFWSGILLYIVEKRIKTALQSERGEGA</sequence>
<dbReference type="EMBL" id="JABACJ020000007">
    <property type="protein sequence ID" value="MBU3875979.1"/>
    <property type="molecule type" value="Genomic_DNA"/>
</dbReference>
<dbReference type="Proteomes" id="UP000723714">
    <property type="component" value="Unassembled WGS sequence"/>
</dbReference>
<keyword evidence="3" id="KW-1185">Reference proteome</keyword>
<evidence type="ECO:0000313" key="2">
    <source>
        <dbReference type="EMBL" id="MBU3875979.1"/>
    </source>
</evidence>
<reference evidence="2 3" key="1">
    <citation type="submission" date="2021-06" db="EMBL/GenBank/DDBJ databases">
        <title>Faecalicatena sp. nov. isolated from porcine feces.</title>
        <authorList>
            <person name="Oh B.S."/>
            <person name="Lee J.H."/>
        </authorList>
    </citation>
    <scope>NUCLEOTIDE SEQUENCE [LARGE SCALE GENOMIC DNA]</scope>
    <source>
        <strain evidence="2 3">AGMB00832</strain>
    </source>
</reference>
<proteinExistence type="predicted"/>
<evidence type="ECO:0000256" key="1">
    <source>
        <dbReference type="SAM" id="Phobius"/>
    </source>
</evidence>
<keyword evidence="1" id="KW-0472">Membrane</keyword>
<gene>
    <name evidence="2" type="ORF">HGO97_009145</name>
</gene>